<feature type="transmembrane region" description="Helical" evidence="1">
    <location>
        <begin position="7"/>
        <end position="31"/>
    </location>
</feature>
<feature type="transmembrane region" description="Helical" evidence="1">
    <location>
        <begin position="37"/>
        <end position="59"/>
    </location>
</feature>
<reference evidence="2" key="1">
    <citation type="submission" date="2014-09" db="EMBL/GenBank/DDBJ databases">
        <authorList>
            <person name="Magalhaes I.L.F."/>
            <person name="Oliveira U."/>
            <person name="Santos F.R."/>
            <person name="Vidigal T.H.D.A."/>
            <person name="Brescovit A.D."/>
            <person name="Santos A.J."/>
        </authorList>
    </citation>
    <scope>NUCLEOTIDE SEQUENCE</scope>
    <source>
        <tissue evidence="2">Shoot tissue taken approximately 20 cm above the soil surface</tissue>
    </source>
</reference>
<keyword evidence="1" id="KW-0472">Membrane</keyword>
<reference evidence="2" key="2">
    <citation type="journal article" date="2015" name="Data Brief">
        <title>Shoot transcriptome of the giant reed, Arundo donax.</title>
        <authorList>
            <person name="Barrero R.A."/>
            <person name="Guerrero F.D."/>
            <person name="Moolhuijzen P."/>
            <person name="Goolsby J.A."/>
            <person name="Tidwell J."/>
            <person name="Bellgard S.E."/>
            <person name="Bellgard M.I."/>
        </authorList>
    </citation>
    <scope>NUCLEOTIDE SEQUENCE</scope>
    <source>
        <tissue evidence="2">Shoot tissue taken approximately 20 cm above the soil surface</tissue>
    </source>
</reference>
<keyword evidence="1" id="KW-1133">Transmembrane helix</keyword>
<evidence type="ECO:0000313" key="2">
    <source>
        <dbReference type="EMBL" id="JAD91404.1"/>
    </source>
</evidence>
<dbReference type="EMBL" id="GBRH01206491">
    <property type="protein sequence ID" value="JAD91404.1"/>
    <property type="molecule type" value="Transcribed_RNA"/>
</dbReference>
<keyword evidence="1" id="KW-0812">Transmembrane</keyword>
<sequence length="60" mass="7109">MSCVYFAFDICVTLFFANCKCLGFCGTYFFLPNFCMWFSFLVDLLHVYMVDTWIGFLSLR</sequence>
<accession>A0A0A9DS39</accession>
<organism evidence="2">
    <name type="scientific">Arundo donax</name>
    <name type="common">Giant reed</name>
    <name type="synonym">Donax arundinaceus</name>
    <dbReference type="NCBI Taxonomy" id="35708"/>
    <lineage>
        <taxon>Eukaryota</taxon>
        <taxon>Viridiplantae</taxon>
        <taxon>Streptophyta</taxon>
        <taxon>Embryophyta</taxon>
        <taxon>Tracheophyta</taxon>
        <taxon>Spermatophyta</taxon>
        <taxon>Magnoliopsida</taxon>
        <taxon>Liliopsida</taxon>
        <taxon>Poales</taxon>
        <taxon>Poaceae</taxon>
        <taxon>PACMAD clade</taxon>
        <taxon>Arundinoideae</taxon>
        <taxon>Arundineae</taxon>
        <taxon>Arundo</taxon>
    </lineage>
</organism>
<proteinExistence type="predicted"/>
<protein>
    <submittedName>
        <fullName evidence="2">Uncharacterized protein</fullName>
    </submittedName>
</protein>
<name>A0A0A9DS39_ARUDO</name>
<evidence type="ECO:0000256" key="1">
    <source>
        <dbReference type="SAM" id="Phobius"/>
    </source>
</evidence>
<dbReference type="AlphaFoldDB" id="A0A0A9DS39"/>